<dbReference type="AlphaFoldDB" id="A0A0E9U9A8"/>
<reference evidence="1" key="2">
    <citation type="journal article" date="2015" name="Fish Shellfish Immunol.">
        <title>Early steps in the European eel (Anguilla anguilla)-Vibrio vulnificus interaction in the gills: Role of the RtxA13 toxin.</title>
        <authorList>
            <person name="Callol A."/>
            <person name="Pajuelo D."/>
            <person name="Ebbesson L."/>
            <person name="Teles M."/>
            <person name="MacKenzie S."/>
            <person name="Amaro C."/>
        </authorList>
    </citation>
    <scope>NUCLEOTIDE SEQUENCE</scope>
</reference>
<dbReference type="EMBL" id="GBXM01046156">
    <property type="protein sequence ID" value="JAH62421.1"/>
    <property type="molecule type" value="Transcribed_RNA"/>
</dbReference>
<sequence length="16" mass="1781">MQCRRASALIPLLPVI</sequence>
<evidence type="ECO:0000313" key="1">
    <source>
        <dbReference type="EMBL" id="JAH62421.1"/>
    </source>
</evidence>
<name>A0A0E9U9A8_ANGAN</name>
<accession>A0A0E9U9A8</accession>
<proteinExistence type="predicted"/>
<reference evidence="1" key="1">
    <citation type="submission" date="2014-11" db="EMBL/GenBank/DDBJ databases">
        <authorList>
            <person name="Amaro Gonzalez C."/>
        </authorList>
    </citation>
    <scope>NUCLEOTIDE SEQUENCE</scope>
</reference>
<protein>
    <submittedName>
        <fullName evidence="1">Uncharacterized protein</fullName>
    </submittedName>
</protein>
<organism evidence="1">
    <name type="scientific">Anguilla anguilla</name>
    <name type="common">European freshwater eel</name>
    <name type="synonym">Muraena anguilla</name>
    <dbReference type="NCBI Taxonomy" id="7936"/>
    <lineage>
        <taxon>Eukaryota</taxon>
        <taxon>Metazoa</taxon>
        <taxon>Chordata</taxon>
        <taxon>Craniata</taxon>
        <taxon>Vertebrata</taxon>
        <taxon>Euteleostomi</taxon>
        <taxon>Actinopterygii</taxon>
        <taxon>Neopterygii</taxon>
        <taxon>Teleostei</taxon>
        <taxon>Anguilliformes</taxon>
        <taxon>Anguillidae</taxon>
        <taxon>Anguilla</taxon>
    </lineage>
</organism>